<dbReference type="RefSeq" id="XP_018692719.1">
    <property type="nucleotide sequence ID" value="XM_018838159.1"/>
</dbReference>
<sequence length="504" mass="54430">MASEDPFEKSKADAPKTSDHEVYSVFGARVRRVVTIILGAATLASPLTATSYLPLLPLLSAHFHVSLQQINLTITVYIIFQAVAPLLISTFSDTLGRRPLFLASFAIFALASLGLALNRSSYAGLLVLLAMQSLGSSAVLSICYGTVTDMCMPSERGKMLGPVMTAGNLGTAIGPLVGGWIALGSGSAWWAFWVLLIFAVVMLAALAALLPETARNVVGNGQVKDKAWNRPLIDLHKRWDPESGSGSNNHAGGLPTRSLKFRSPLTSIRIMVYPDTALILWIVGTFYALWYTVQSSIPSTYGRHPYNFDELQIGLAYLPGSAGVIVCMYITGKAMDYNYRLVARRTGFEVDRVKGDDLAQFPIERARGRGCIWLLLTSLGVTVGYGWAIEERVHAAVPLLLQSAMGFLVTWIVNCFNALLVDGYPKMPSTAATAGNLARCAMSAGAVAAMQPLFDAIGRGWFFTLVGTLTGVGGTAALWTLNSKAMVWRGRRNRTDEQVTTIHN</sequence>
<dbReference type="InterPro" id="IPR036259">
    <property type="entry name" value="MFS_trans_sf"/>
</dbReference>
<evidence type="ECO:0000256" key="1">
    <source>
        <dbReference type="ARBA" id="ARBA00004141"/>
    </source>
</evidence>
<proteinExistence type="predicted"/>
<dbReference type="OrthoDB" id="3936150at2759"/>
<keyword evidence="4 5" id="KW-0472">Membrane</keyword>
<evidence type="ECO:0000256" key="3">
    <source>
        <dbReference type="ARBA" id="ARBA00022989"/>
    </source>
</evidence>
<dbReference type="InterPro" id="IPR020846">
    <property type="entry name" value="MFS_dom"/>
</dbReference>
<dbReference type="GO" id="GO:0022857">
    <property type="term" value="F:transmembrane transporter activity"/>
    <property type="evidence" value="ECO:0007669"/>
    <property type="project" value="InterPro"/>
</dbReference>
<feature type="transmembrane region" description="Helical" evidence="5">
    <location>
        <begin position="33"/>
        <end position="55"/>
    </location>
</feature>
<keyword evidence="3 5" id="KW-1133">Transmembrane helix</keyword>
<dbReference type="Pfam" id="PF07690">
    <property type="entry name" value="MFS_1"/>
    <property type="match status" value="1"/>
</dbReference>
<accession>A0A178ZI86</accession>
<reference evidence="7 8" key="1">
    <citation type="submission" date="2016-04" db="EMBL/GenBank/DDBJ databases">
        <title>Draft genome of Fonsecaea erecta CBS 125763.</title>
        <authorList>
            <person name="Weiss V.A."/>
            <person name="Vicente V.A."/>
            <person name="Raittz R.T."/>
            <person name="Moreno L.F."/>
            <person name="De Souza E.M."/>
            <person name="Pedrosa F.O."/>
            <person name="Steffens M.B."/>
            <person name="Faoro H."/>
            <person name="Tadra-Sfeir M.Z."/>
            <person name="Najafzadeh M.J."/>
            <person name="Felipe M.S."/>
            <person name="Teixeira M."/>
            <person name="Sun J."/>
            <person name="Xi L."/>
            <person name="Gomes R."/>
            <person name="De Azevedo C.M."/>
            <person name="Salgado C.G."/>
            <person name="Da Silva M.B."/>
            <person name="Nascimento M.F."/>
            <person name="Queiroz-Telles F."/>
            <person name="Attili D.S."/>
            <person name="Gorbushina A."/>
        </authorList>
    </citation>
    <scope>NUCLEOTIDE SEQUENCE [LARGE SCALE GENOMIC DNA]</scope>
    <source>
        <strain evidence="7 8">CBS 125763</strain>
    </source>
</reference>
<dbReference type="GO" id="GO:0005886">
    <property type="term" value="C:plasma membrane"/>
    <property type="evidence" value="ECO:0007669"/>
    <property type="project" value="TreeGrafter"/>
</dbReference>
<dbReference type="SUPFAM" id="SSF103473">
    <property type="entry name" value="MFS general substrate transporter"/>
    <property type="match status" value="1"/>
</dbReference>
<dbReference type="Proteomes" id="UP000078343">
    <property type="component" value="Unassembled WGS sequence"/>
</dbReference>
<feature type="domain" description="Major facilitator superfamily (MFS) profile" evidence="6">
    <location>
        <begin position="34"/>
        <end position="485"/>
    </location>
</feature>
<evidence type="ECO:0000313" key="7">
    <source>
        <dbReference type="EMBL" id="OAP59352.1"/>
    </source>
</evidence>
<name>A0A178ZI86_9EURO</name>
<evidence type="ECO:0000313" key="8">
    <source>
        <dbReference type="Proteomes" id="UP000078343"/>
    </source>
</evidence>
<dbReference type="AlphaFoldDB" id="A0A178ZI86"/>
<feature type="transmembrane region" description="Helical" evidence="5">
    <location>
        <begin position="460"/>
        <end position="481"/>
    </location>
</feature>
<feature type="transmembrane region" description="Helical" evidence="5">
    <location>
        <begin position="159"/>
        <end position="183"/>
    </location>
</feature>
<protein>
    <recommendedName>
        <fullName evidence="6">Major facilitator superfamily (MFS) profile domain-containing protein</fullName>
    </recommendedName>
</protein>
<dbReference type="GeneID" id="30010818"/>
<dbReference type="PANTHER" id="PTHR23502:SF151">
    <property type="entry name" value="MAJOR FACILITATOR SUPERFAMILY (MFS) PROFILE DOMAIN-CONTAINING PROTEIN"/>
    <property type="match status" value="1"/>
</dbReference>
<feature type="transmembrane region" description="Helical" evidence="5">
    <location>
        <begin position="433"/>
        <end position="454"/>
    </location>
</feature>
<dbReference type="EMBL" id="LVYI01000005">
    <property type="protein sequence ID" value="OAP59352.1"/>
    <property type="molecule type" value="Genomic_DNA"/>
</dbReference>
<evidence type="ECO:0000259" key="6">
    <source>
        <dbReference type="PROSITE" id="PS50850"/>
    </source>
</evidence>
<feature type="transmembrane region" description="Helical" evidence="5">
    <location>
        <begin position="100"/>
        <end position="117"/>
    </location>
</feature>
<feature type="transmembrane region" description="Helical" evidence="5">
    <location>
        <begin position="270"/>
        <end position="291"/>
    </location>
</feature>
<evidence type="ECO:0000256" key="2">
    <source>
        <dbReference type="ARBA" id="ARBA00022692"/>
    </source>
</evidence>
<comment type="caution">
    <text evidence="7">The sequence shown here is derived from an EMBL/GenBank/DDBJ whole genome shotgun (WGS) entry which is preliminary data.</text>
</comment>
<dbReference type="InterPro" id="IPR011701">
    <property type="entry name" value="MFS"/>
</dbReference>
<dbReference type="Gene3D" id="1.20.1250.20">
    <property type="entry name" value="MFS general substrate transporter like domains"/>
    <property type="match status" value="1"/>
</dbReference>
<dbReference type="PANTHER" id="PTHR23502">
    <property type="entry name" value="MAJOR FACILITATOR SUPERFAMILY"/>
    <property type="match status" value="1"/>
</dbReference>
<keyword evidence="8" id="KW-1185">Reference proteome</keyword>
<gene>
    <name evidence="7" type="ORF">AYL99_06650</name>
</gene>
<organism evidence="7 8">
    <name type="scientific">Fonsecaea erecta</name>
    <dbReference type="NCBI Taxonomy" id="1367422"/>
    <lineage>
        <taxon>Eukaryota</taxon>
        <taxon>Fungi</taxon>
        <taxon>Dikarya</taxon>
        <taxon>Ascomycota</taxon>
        <taxon>Pezizomycotina</taxon>
        <taxon>Eurotiomycetes</taxon>
        <taxon>Chaetothyriomycetidae</taxon>
        <taxon>Chaetothyriales</taxon>
        <taxon>Herpotrichiellaceae</taxon>
        <taxon>Fonsecaea</taxon>
    </lineage>
</organism>
<dbReference type="PROSITE" id="PS50850">
    <property type="entry name" value="MFS"/>
    <property type="match status" value="1"/>
</dbReference>
<feature type="transmembrane region" description="Helical" evidence="5">
    <location>
        <begin position="370"/>
        <end position="388"/>
    </location>
</feature>
<comment type="subcellular location">
    <subcellularLocation>
        <location evidence="1">Membrane</location>
        <topology evidence="1">Multi-pass membrane protein</topology>
    </subcellularLocation>
</comment>
<feature type="transmembrane region" description="Helical" evidence="5">
    <location>
        <begin position="189"/>
        <end position="210"/>
    </location>
</feature>
<evidence type="ECO:0000256" key="4">
    <source>
        <dbReference type="ARBA" id="ARBA00023136"/>
    </source>
</evidence>
<feature type="transmembrane region" description="Helical" evidence="5">
    <location>
        <begin position="400"/>
        <end position="421"/>
    </location>
</feature>
<evidence type="ECO:0000256" key="5">
    <source>
        <dbReference type="SAM" id="Phobius"/>
    </source>
</evidence>
<feature type="transmembrane region" description="Helical" evidence="5">
    <location>
        <begin position="123"/>
        <end position="147"/>
    </location>
</feature>
<keyword evidence="2 5" id="KW-0812">Transmembrane</keyword>
<feature type="transmembrane region" description="Helical" evidence="5">
    <location>
        <begin position="67"/>
        <end position="88"/>
    </location>
</feature>
<feature type="transmembrane region" description="Helical" evidence="5">
    <location>
        <begin position="311"/>
        <end position="331"/>
    </location>
</feature>